<dbReference type="AlphaFoldDB" id="A0A8E0S304"/>
<gene>
    <name evidence="3" type="ORF">FBUS_09263</name>
</gene>
<dbReference type="InterPro" id="IPR035892">
    <property type="entry name" value="C2_domain_sf"/>
</dbReference>
<feature type="chain" id="PRO_5035001337" description="C2 domain-containing protein" evidence="1">
    <location>
        <begin position="20"/>
        <end position="429"/>
    </location>
</feature>
<proteinExistence type="predicted"/>
<feature type="signal peptide" evidence="1">
    <location>
        <begin position="1"/>
        <end position="19"/>
    </location>
</feature>
<organism evidence="3 4">
    <name type="scientific">Fasciolopsis buskii</name>
    <dbReference type="NCBI Taxonomy" id="27845"/>
    <lineage>
        <taxon>Eukaryota</taxon>
        <taxon>Metazoa</taxon>
        <taxon>Spiralia</taxon>
        <taxon>Lophotrochozoa</taxon>
        <taxon>Platyhelminthes</taxon>
        <taxon>Trematoda</taxon>
        <taxon>Digenea</taxon>
        <taxon>Plagiorchiida</taxon>
        <taxon>Echinostomata</taxon>
        <taxon>Echinostomatoidea</taxon>
        <taxon>Fasciolidae</taxon>
        <taxon>Fasciolopsis</taxon>
    </lineage>
</organism>
<dbReference type="Pfam" id="PF00168">
    <property type="entry name" value="C2"/>
    <property type="match status" value="2"/>
</dbReference>
<dbReference type="OrthoDB" id="6248862at2759"/>
<dbReference type="EMBL" id="LUCM01001153">
    <property type="protein sequence ID" value="KAA0199395.1"/>
    <property type="molecule type" value="Genomic_DNA"/>
</dbReference>
<dbReference type="SUPFAM" id="SSF49562">
    <property type="entry name" value="C2 domain (Calcium/lipid-binding domain, CaLB)"/>
    <property type="match status" value="2"/>
</dbReference>
<keyword evidence="4" id="KW-1185">Reference proteome</keyword>
<feature type="domain" description="C2" evidence="2">
    <location>
        <begin position="299"/>
        <end position="429"/>
    </location>
</feature>
<dbReference type="PANTHER" id="PTHR46129:SF2">
    <property type="entry name" value="SYNAPTOTAGMIN 14, ISOFORM D"/>
    <property type="match status" value="1"/>
</dbReference>
<dbReference type="PANTHER" id="PTHR46129">
    <property type="entry name" value="SYNAPTOTAGMIN 14, ISOFORM D"/>
    <property type="match status" value="1"/>
</dbReference>
<keyword evidence="1" id="KW-0732">Signal</keyword>
<dbReference type="Proteomes" id="UP000728185">
    <property type="component" value="Unassembled WGS sequence"/>
</dbReference>
<dbReference type="InterPro" id="IPR000008">
    <property type="entry name" value="C2_dom"/>
</dbReference>
<protein>
    <recommendedName>
        <fullName evidence="2">C2 domain-containing protein</fullName>
    </recommendedName>
</protein>
<dbReference type="Gene3D" id="2.60.40.150">
    <property type="entry name" value="C2 domain"/>
    <property type="match status" value="2"/>
</dbReference>
<evidence type="ECO:0000259" key="2">
    <source>
        <dbReference type="PROSITE" id="PS50004"/>
    </source>
</evidence>
<dbReference type="InterPro" id="IPR043541">
    <property type="entry name" value="SYT14/14L/16"/>
</dbReference>
<dbReference type="PROSITE" id="PS50004">
    <property type="entry name" value="C2"/>
    <property type="match status" value="1"/>
</dbReference>
<evidence type="ECO:0000313" key="4">
    <source>
        <dbReference type="Proteomes" id="UP000728185"/>
    </source>
</evidence>
<dbReference type="GO" id="GO:0005543">
    <property type="term" value="F:phospholipid binding"/>
    <property type="evidence" value="ECO:0007669"/>
    <property type="project" value="TreeGrafter"/>
</dbReference>
<dbReference type="SMART" id="SM00239">
    <property type="entry name" value="C2"/>
    <property type="match status" value="2"/>
</dbReference>
<name>A0A8E0S304_9TREM</name>
<sequence length="429" mass="47639">MCLLFLTLNIISRYPLSLSSPALLPTTNTYTHAHKQTLIAESAIEEKPDNKDEMNASHEQKIKKDKQDGVAELNLEQITYNDIYLEESHESGEGLTDFTEDDSEGGWRNMREFPDSVSAASRVRVFAAQLLLVLSHNKAQSVLNVRIRGTTDVPGRGQGGADAYQLMITLITNKRQSEYSRIRIGPNPTFEDKFEFRLLLADVVNAILRCRLYAYSRGQRTNVLGEGNLELSQINTRIENSLTIPLAPVIEKQGGSSVNLSESEDETNDPEKTAQIEGFLGEVDQTMNEMAQIPLPSPLDSELLLNAAYNPKTGRFECTVQQAHGIHVPGTKNCKPCENEKKVAKISCNVENSYVQLVLRNEDKTILATSKTKICKKLNNPSFNETFFFNLTSSQVDTVSLLVTVYHKKPPGHKVLLGGFSAGKSAAFE</sequence>
<evidence type="ECO:0000313" key="3">
    <source>
        <dbReference type="EMBL" id="KAA0199395.1"/>
    </source>
</evidence>
<comment type="caution">
    <text evidence="3">The sequence shown here is derived from an EMBL/GenBank/DDBJ whole genome shotgun (WGS) entry which is preliminary data.</text>
</comment>
<reference evidence="3" key="1">
    <citation type="submission" date="2019-05" db="EMBL/GenBank/DDBJ databases">
        <title>Annotation for the trematode Fasciolopsis buski.</title>
        <authorList>
            <person name="Choi Y.-J."/>
        </authorList>
    </citation>
    <scope>NUCLEOTIDE SEQUENCE</scope>
    <source>
        <strain evidence="3">HT</strain>
        <tissue evidence="3">Whole worm</tissue>
    </source>
</reference>
<accession>A0A8E0S304</accession>
<evidence type="ECO:0000256" key="1">
    <source>
        <dbReference type="SAM" id="SignalP"/>
    </source>
</evidence>